<dbReference type="AlphaFoldDB" id="A0AAU0UJU8"/>
<keyword evidence="5" id="KW-1185">Reference proteome</keyword>
<evidence type="ECO:0000256" key="1">
    <source>
        <dbReference type="ARBA" id="ARBA00022737"/>
    </source>
</evidence>
<evidence type="ECO:0000256" key="2">
    <source>
        <dbReference type="SAM" id="SignalP"/>
    </source>
</evidence>
<protein>
    <submittedName>
        <fullName evidence="4">S-layer homology domain-containing protein</fullName>
    </submittedName>
</protein>
<evidence type="ECO:0000313" key="5">
    <source>
        <dbReference type="Proteomes" id="UP001329915"/>
    </source>
</evidence>
<keyword evidence="1" id="KW-0677">Repeat</keyword>
<feature type="signal peptide" evidence="2">
    <location>
        <begin position="1"/>
        <end position="26"/>
    </location>
</feature>
<accession>A0AAU0UJU8</accession>
<dbReference type="PROSITE" id="PS51272">
    <property type="entry name" value="SLH"/>
    <property type="match status" value="2"/>
</dbReference>
<dbReference type="RefSeq" id="WP_366923761.1">
    <property type="nucleotide sequence ID" value="NZ_CP121694.1"/>
</dbReference>
<dbReference type="InterPro" id="IPR001119">
    <property type="entry name" value="SLH_dom"/>
</dbReference>
<reference evidence="4 5" key="1">
    <citation type="submission" date="2023-04" db="EMBL/GenBank/DDBJ databases">
        <authorList>
            <person name="Hsu D."/>
        </authorList>
    </citation>
    <scope>NUCLEOTIDE SEQUENCE [LARGE SCALE GENOMIC DNA]</scope>
    <source>
        <strain evidence="4 5">MK1</strain>
    </source>
</reference>
<dbReference type="Proteomes" id="UP001329915">
    <property type="component" value="Chromosome"/>
</dbReference>
<keyword evidence="2" id="KW-0732">Signal</keyword>
<gene>
    <name evidence="4" type="ORF">MFMK1_000673</name>
</gene>
<dbReference type="Pfam" id="PF00395">
    <property type="entry name" value="SLH"/>
    <property type="match status" value="2"/>
</dbReference>
<feature type="domain" description="SLH" evidence="3">
    <location>
        <begin position="155"/>
        <end position="218"/>
    </location>
</feature>
<feature type="domain" description="SLH" evidence="3">
    <location>
        <begin position="27"/>
        <end position="90"/>
    </location>
</feature>
<dbReference type="InterPro" id="IPR051465">
    <property type="entry name" value="Cell_Envelope_Struct_Comp"/>
</dbReference>
<organism evidence="4 5">
    <name type="scientific">Metallumcola ferriviriculae</name>
    <dbReference type="NCBI Taxonomy" id="3039180"/>
    <lineage>
        <taxon>Bacteria</taxon>
        <taxon>Bacillati</taxon>
        <taxon>Bacillota</taxon>
        <taxon>Clostridia</taxon>
        <taxon>Neomoorellales</taxon>
        <taxon>Desulfitibacteraceae</taxon>
        <taxon>Metallumcola</taxon>
    </lineage>
</organism>
<feature type="chain" id="PRO_5043815529" evidence="2">
    <location>
        <begin position="27"/>
        <end position="593"/>
    </location>
</feature>
<dbReference type="EMBL" id="CP121694">
    <property type="protein sequence ID" value="WRO20883.1"/>
    <property type="molecule type" value="Genomic_DNA"/>
</dbReference>
<evidence type="ECO:0000259" key="3">
    <source>
        <dbReference type="PROSITE" id="PS51272"/>
    </source>
</evidence>
<dbReference type="PANTHER" id="PTHR43308">
    <property type="entry name" value="OUTER MEMBRANE PROTEIN ALPHA-RELATED"/>
    <property type="match status" value="1"/>
</dbReference>
<proteinExistence type="predicted"/>
<sequence length="593" mass="64554">MRSAKKFKLVVFVLLFTLAAAGTAMAAGKVFSDVKSGVWYEKPVAEMKAKGIVQGTGADTFSPDTEVTVQESIVFLGRLLDWEDGATTLPSTLINRSRVDTWAKGYVTAAVGNRVISGADLYLDPKAAAQRYEIAIFAVRALGLDDRARGRSGVSLEYADAADVPDRAVGYIDVAAEEGILTGNPDGSFKPKDSITRAQMAAVLERMEAKLDEERGNVVKGEFFGVITANGNIRIRQTDSQIKEYEVADSFLVYDGSSSILLSQVQALDAMSLVLDETGETALFGEVIDESEIQPQEFNLDGEITGVDTDTPSLTIDKEDGTDVTYTIADDAAIRLDYKEAELDELVAGQAVEIKVEGDLITQIMAESFEETVEGIVVKVEFGSDTRIIVSFDDEDEEESYLVDEDVDIDGDASGLRDIFAGQEVELELFNNRVINIDVTSVEDEAEGTITKLILAADPEVVVNVDGVERTFTFAPDASLEKDNDDIEIEDVRIGDYVELEITGRVVTYMDVTAKVVADYVMGEIENINDDAEVIIFKDNNTPIYLNDDTVIIKFGEEARLRHLNTGDEVFAVGIFKSGILEADTIVVIAATK</sequence>
<dbReference type="KEGG" id="dbc:MFMK1_000673"/>
<evidence type="ECO:0000313" key="4">
    <source>
        <dbReference type="EMBL" id="WRO20883.1"/>
    </source>
</evidence>
<name>A0AAU0UJU8_9FIRM</name>